<dbReference type="SUPFAM" id="SSF56784">
    <property type="entry name" value="HAD-like"/>
    <property type="match status" value="1"/>
</dbReference>
<dbReference type="AlphaFoldDB" id="A0AAW8DZG5"/>
<dbReference type="Gene3D" id="3.40.50.1000">
    <property type="entry name" value="HAD superfamily/HAD-like"/>
    <property type="match status" value="1"/>
</dbReference>
<reference evidence="3" key="1">
    <citation type="submission" date="2023-07" db="EMBL/GenBank/DDBJ databases">
        <title>Sorghum-associated microbial communities from plants grown in Nebraska, USA.</title>
        <authorList>
            <person name="Schachtman D."/>
        </authorList>
    </citation>
    <scope>NUCLEOTIDE SEQUENCE</scope>
    <source>
        <strain evidence="3">DS2795</strain>
    </source>
</reference>
<dbReference type="Pfam" id="PF03031">
    <property type="entry name" value="NIF"/>
    <property type="match status" value="1"/>
</dbReference>
<evidence type="ECO:0000313" key="3">
    <source>
        <dbReference type="EMBL" id="MDP9924407.1"/>
    </source>
</evidence>
<dbReference type="CDD" id="cd07521">
    <property type="entry name" value="HAD_FCP1-like"/>
    <property type="match status" value="1"/>
</dbReference>
<dbReference type="Proteomes" id="UP001244295">
    <property type="component" value="Unassembled WGS sequence"/>
</dbReference>
<dbReference type="EC" id="3.1.3.16" evidence="3"/>
<dbReference type="InterPro" id="IPR050365">
    <property type="entry name" value="TIM50"/>
</dbReference>
<evidence type="ECO:0000256" key="1">
    <source>
        <dbReference type="SAM" id="MobiDB-lite"/>
    </source>
</evidence>
<dbReference type="PANTHER" id="PTHR12210">
    <property type="entry name" value="DULLARD PROTEIN PHOSPHATASE"/>
    <property type="match status" value="1"/>
</dbReference>
<feature type="domain" description="FCP1 homology" evidence="2">
    <location>
        <begin position="2"/>
        <end position="162"/>
    </location>
</feature>
<keyword evidence="3" id="KW-0378">Hydrolase</keyword>
<proteinExistence type="predicted"/>
<accession>A0AAW8DZG5</accession>
<evidence type="ECO:0000259" key="2">
    <source>
        <dbReference type="PROSITE" id="PS50969"/>
    </source>
</evidence>
<protein>
    <submittedName>
        <fullName evidence="3">RNA polymerase II subunit A small phosphatase-like protein</fullName>
        <ecNumber evidence="3">3.1.3.16</ecNumber>
    </submittedName>
</protein>
<name>A0AAW8DZG5_9BURK</name>
<gene>
    <name evidence="3" type="ORF">J2W25_003439</name>
</gene>
<comment type="caution">
    <text evidence="3">The sequence shown here is derived from an EMBL/GenBank/DDBJ whole genome shotgun (WGS) entry which is preliminary data.</text>
</comment>
<feature type="region of interest" description="Disordered" evidence="1">
    <location>
        <begin position="181"/>
        <end position="205"/>
    </location>
</feature>
<dbReference type="EMBL" id="JAUSRR010000005">
    <property type="protein sequence ID" value="MDP9924407.1"/>
    <property type="molecule type" value="Genomic_DNA"/>
</dbReference>
<dbReference type="InterPro" id="IPR023214">
    <property type="entry name" value="HAD_sf"/>
</dbReference>
<dbReference type="GO" id="GO:0004722">
    <property type="term" value="F:protein serine/threonine phosphatase activity"/>
    <property type="evidence" value="ECO:0007669"/>
    <property type="project" value="UniProtKB-EC"/>
</dbReference>
<sequence>MTPKTPKLLVLDLDETLVHATETPLAHPEDFQVGPYHVYLRPHLADFLQQVFAHFEVGVWTASGETYAGEIVSRIFPQDKLAFIWSSARCTMTRDWVTGGYQTIKNLQKLKSRGYPLASIIAVDDTPAKYARSYGNLVTVREFLGERDDAELPLLARYLAILADVPNVRSVEKRRWRERLASDATHGALPTPDSPHQGAPHSGSA</sequence>
<dbReference type="InterPro" id="IPR036412">
    <property type="entry name" value="HAD-like_sf"/>
</dbReference>
<evidence type="ECO:0000313" key="4">
    <source>
        <dbReference type="Proteomes" id="UP001244295"/>
    </source>
</evidence>
<dbReference type="PROSITE" id="PS50969">
    <property type="entry name" value="FCP1"/>
    <property type="match status" value="1"/>
</dbReference>
<organism evidence="3 4">
    <name type="scientific">Variovorax boronicumulans</name>
    <dbReference type="NCBI Taxonomy" id="436515"/>
    <lineage>
        <taxon>Bacteria</taxon>
        <taxon>Pseudomonadati</taxon>
        <taxon>Pseudomonadota</taxon>
        <taxon>Betaproteobacteria</taxon>
        <taxon>Burkholderiales</taxon>
        <taxon>Comamonadaceae</taxon>
        <taxon>Variovorax</taxon>
    </lineage>
</organism>
<dbReference type="SMART" id="SM00577">
    <property type="entry name" value="CPDc"/>
    <property type="match status" value="1"/>
</dbReference>
<dbReference type="InterPro" id="IPR004274">
    <property type="entry name" value="FCP1_dom"/>
</dbReference>
<dbReference type="RefSeq" id="WP_307637289.1">
    <property type="nucleotide sequence ID" value="NZ_JAUSRR010000005.1"/>
</dbReference>